<dbReference type="EMBL" id="JXJN01009667">
    <property type="status" value="NOT_ANNOTATED_CDS"/>
    <property type="molecule type" value="Genomic_DNA"/>
</dbReference>
<reference evidence="1" key="2">
    <citation type="submission" date="2020-05" db="UniProtKB">
        <authorList>
            <consortium name="EnsemblMetazoa"/>
        </authorList>
    </citation>
    <scope>IDENTIFICATION</scope>
    <source>
        <strain evidence="1">IAEA</strain>
    </source>
</reference>
<evidence type="ECO:0000313" key="2">
    <source>
        <dbReference type="Proteomes" id="UP000092460"/>
    </source>
</evidence>
<dbReference type="AlphaFoldDB" id="A0A1B0B7I4"/>
<organism evidence="1 2">
    <name type="scientific">Glossina palpalis gambiensis</name>
    <dbReference type="NCBI Taxonomy" id="67801"/>
    <lineage>
        <taxon>Eukaryota</taxon>
        <taxon>Metazoa</taxon>
        <taxon>Ecdysozoa</taxon>
        <taxon>Arthropoda</taxon>
        <taxon>Hexapoda</taxon>
        <taxon>Insecta</taxon>
        <taxon>Pterygota</taxon>
        <taxon>Neoptera</taxon>
        <taxon>Endopterygota</taxon>
        <taxon>Diptera</taxon>
        <taxon>Brachycera</taxon>
        <taxon>Muscomorpha</taxon>
        <taxon>Hippoboscoidea</taxon>
        <taxon>Glossinidae</taxon>
        <taxon>Glossina</taxon>
    </lineage>
</organism>
<evidence type="ECO:0000313" key="1">
    <source>
        <dbReference type="EnsemblMetazoa" id="GPPI021383-PA"/>
    </source>
</evidence>
<name>A0A1B0B7I4_9MUSC</name>
<dbReference type="EnsemblMetazoa" id="GPPI021383-RA">
    <property type="protein sequence ID" value="GPPI021383-PA"/>
    <property type="gene ID" value="GPPI021383"/>
</dbReference>
<protein>
    <submittedName>
        <fullName evidence="1">Uncharacterized protein</fullName>
    </submittedName>
</protein>
<reference evidence="2" key="1">
    <citation type="submission" date="2015-01" db="EMBL/GenBank/DDBJ databases">
        <authorList>
            <person name="Aksoy S."/>
            <person name="Warren W."/>
            <person name="Wilson R.K."/>
        </authorList>
    </citation>
    <scope>NUCLEOTIDE SEQUENCE [LARGE SCALE GENOMIC DNA]</scope>
    <source>
        <strain evidence="2">IAEA</strain>
    </source>
</reference>
<keyword evidence="2" id="KW-1185">Reference proteome</keyword>
<accession>A0A1B0B7I4</accession>
<dbReference type="VEuPathDB" id="VectorBase:GPPI021383"/>
<proteinExistence type="predicted"/>
<sequence>MASGAYSSSYALIVSHTQRQSGIEDEFCELYKLMALNTVNIKRNSKTAKHFNSSIKYRPYFSVLSNDNKTTAIVITLHRHKLHAHVKGQTTFDFQTVLLFNLFSEQHEDGNARYSISLRLRGGYLSFTLREMRFSDCIMSVFISKSVCVSLAFQLRATN</sequence>
<dbReference type="Proteomes" id="UP000092460">
    <property type="component" value="Unassembled WGS sequence"/>
</dbReference>